<reference evidence="8" key="1">
    <citation type="submission" date="2016-09" db="EMBL/GenBank/DDBJ databases">
        <title>The Complete Genome of Burkholderia sprentiae wsm5005.</title>
        <authorList>
            <person name="De Meyer S."/>
            <person name="Wang P."/>
            <person name="Terpolilli J."/>
        </authorList>
    </citation>
    <scope>NUCLEOTIDE SEQUENCE [LARGE SCALE GENOMIC DNA]</scope>
    <source>
        <strain evidence="8">WSM5005</strain>
    </source>
</reference>
<proteinExistence type="predicted"/>
<evidence type="ECO:0000256" key="5">
    <source>
        <dbReference type="ARBA" id="ARBA00022989"/>
    </source>
</evidence>
<keyword evidence="5 7" id="KW-1133">Transmembrane helix</keyword>
<comment type="subcellular location">
    <subcellularLocation>
        <location evidence="1">Cell inner membrane</location>
    </subcellularLocation>
</comment>
<dbReference type="EMBL" id="CP017562">
    <property type="protein sequence ID" value="APA89305.1"/>
    <property type="molecule type" value="Genomic_DNA"/>
</dbReference>
<evidence type="ECO:0000256" key="3">
    <source>
        <dbReference type="ARBA" id="ARBA00022519"/>
    </source>
</evidence>
<keyword evidence="2" id="KW-1003">Cell membrane</keyword>
<evidence type="ECO:0000256" key="7">
    <source>
        <dbReference type="SAM" id="Phobius"/>
    </source>
</evidence>
<dbReference type="AlphaFoldDB" id="A0A1I9YQT1"/>
<organism evidence="8 9">
    <name type="scientific">Paraburkholderia sprentiae WSM5005</name>
    <dbReference type="NCBI Taxonomy" id="754502"/>
    <lineage>
        <taxon>Bacteria</taxon>
        <taxon>Pseudomonadati</taxon>
        <taxon>Pseudomonadota</taxon>
        <taxon>Betaproteobacteria</taxon>
        <taxon>Burkholderiales</taxon>
        <taxon>Burkholderiaceae</taxon>
        <taxon>Paraburkholderia</taxon>
    </lineage>
</organism>
<feature type="transmembrane region" description="Helical" evidence="7">
    <location>
        <begin position="179"/>
        <end position="196"/>
    </location>
</feature>
<name>A0A1I9YQT1_9BURK</name>
<evidence type="ECO:0000313" key="8">
    <source>
        <dbReference type="EMBL" id="APA89305.1"/>
    </source>
</evidence>
<reference evidence="8" key="2">
    <citation type="submission" date="2021-06" db="EMBL/GenBank/DDBJ databases">
        <authorList>
            <person name="Rogers T.H."/>
            <person name="Ramsay J.P."/>
            <person name="Wang P."/>
            <person name="Terpolilli J."/>
        </authorList>
    </citation>
    <scope>NUCLEOTIDE SEQUENCE [LARGE SCALE GENOMIC DNA]</scope>
    <source>
        <strain evidence="8">WSM5005</strain>
    </source>
</reference>
<protein>
    <submittedName>
        <fullName evidence="8">Paraquat-inducible protein A</fullName>
    </submittedName>
</protein>
<dbReference type="KEGG" id="pspw:BJG93_25005"/>
<evidence type="ECO:0000313" key="9">
    <source>
        <dbReference type="Proteomes" id="UP000179860"/>
    </source>
</evidence>
<dbReference type="Pfam" id="PF04403">
    <property type="entry name" value="PqiA"/>
    <property type="match status" value="1"/>
</dbReference>
<keyword evidence="6 7" id="KW-0472">Membrane</keyword>
<keyword evidence="3" id="KW-0997">Cell inner membrane</keyword>
<evidence type="ECO:0000256" key="1">
    <source>
        <dbReference type="ARBA" id="ARBA00004533"/>
    </source>
</evidence>
<dbReference type="PANTHER" id="PTHR30462">
    <property type="entry name" value="INTERMEMBRANE TRANSPORT PROTEIN PQIB-RELATED"/>
    <property type="match status" value="1"/>
</dbReference>
<dbReference type="InterPro" id="IPR007498">
    <property type="entry name" value="PqiA-like"/>
</dbReference>
<dbReference type="GO" id="GO:0005886">
    <property type="term" value="C:plasma membrane"/>
    <property type="evidence" value="ECO:0007669"/>
    <property type="project" value="UniProtKB-SubCell"/>
</dbReference>
<feature type="transmembrane region" description="Helical" evidence="7">
    <location>
        <begin position="98"/>
        <end position="125"/>
    </location>
</feature>
<dbReference type="PANTHER" id="PTHR30462:SF3">
    <property type="entry name" value="INTERMEMBRANE TRANSPORT PROTEIN PQIA"/>
    <property type="match status" value="1"/>
</dbReference>
<dbReference type="STRING" id="754502.BJG93_25005"/>
<dbReference type="InterPro" id="IPR051800">
    <property type="entry name" value="PqiA-PqiB_transport"/>
</dbReference>
<evidence type="ECO:0000256" key="6">
    <source>
        <dbReference type="ARBA" id="ARBA00023136"/>
    </source>
</evidence>
<dbReference type="Proteomes" id="UP000179860">
    <property type="component" value="Chromosome 2"/>
</dbReference>
<keyword evidence="4 7" id="KW-0812">Transmembrane</keyword>
<sequence length="207" mass="22835">MKPPPRAGQLGLIACHGCGLVCAHIPRLSGDAQCPRCGRALHRRRPDSIARSWAFLIASLIFYIPANVLPVMHTSLLGHRSDSTILDGVVEFWKAGSWGIASVIFIASVVVPCAKFLILSMLLATTQRRSRWAMSERARLYRLVEAVGYWSMLDVMVVAIVCALVRFQALSGSEPRIGIVFFGLVVILTMLCAINFDPRLVWDAEET</sequence>
<feature type="transmembrane region" description="Helical" evidence="7">
    <location>
        <begin position="146"/>
        <end position="167"/>
    </location>
</feature>
<evidence type="ECO:0000256" key="4">
    <source>
        <dbReference type="ARBA" id="ARBA00022692"/>
    </source>
</evidence>
<feature type="transmembrane region" description="Helical" evidence="7">
    <location>
        <begin position="53"/>
        <end position="78"/>
    </location>
</feature>
<keyword evidence="9" id="KW-1185">Reference proteome</keyword>
<evidence type="ECO:0000256" key="2">
    <source>
        <dbReference type="ARBA" id="ARBA00022475"/>
    </source>
</evidence>
<accession>A0A1I9YQT1</accession>
<gene>
    <name evidence="8" type="ORF">BJG93_25005</name>
</gene>
<dbReference type="OrthoDB" id="9800207at2"/>